<dbReference type="AlphaFoldDB" id="A0A8J6P6H6"/>
<keyword evidence="1" id="KW-0966">Cell projection</keyword>
<proteinExistence type="predicted"/>
<name>A0A8J6P6H6_9BACT</name>
<dbReference type="Proteomes" id="UP000605201">
    <property type="component" value="Unassembled WGS sequence"/>
</dbReference>
<dbReference type="InterPro" id="IPR005186">
    <property type="entry name" value="FlaG"/>
</dbReference>
<keyword evidence="1" id="KW-0969">Cilium</keyword>
<keyword evidence="1" id="KW-0282">Flagellum</keyword>
<dbReference type="InterPro" id="IPR035924">
    <property type="entry name" value="FlaG-like_sf"/>
</dbReference>
<accession>A0A8J6P6H6</accession>
<sequence length="105" mass="11520">MEVSSTIIAKASTAVVSPLAKSFSSGNSQKHKIERYCQMKADTTQKIANEINNFLSSTDVLLEFSVDKNTGEITIRIIRNNPNRIIKEIPGRVIRGGIGTIDQTV</sequence>
<dbReference type="SUPFAM" id="SSF160214">
    <property type="entry name" value="FlaG-like"/>
    <property type="match status" value="1"/>
</dbReference>
<protein>
    <submittedName>
        <fullName evidence="1">Flagellar protein FlaG</fullName>
    </submittedName>
</protein>
<reference evidence="1 2" key="1">
    <citation type="submission" date="2020-08" db="EMBL/GenBank/DDBJ databases">
        <title>Bridging the membrane lipid divide: bacteria of the FCB group superphylum have the potential to synthesize archaeal ether lipids.</title>
        <authorList>
            <person name="Villanueva L."/>
            <person name="Von Meijenfeldt F.A.B."/>
            <person name="Westbye A.B."/>
            <person name="Yadav S."/>
            <person name="Hopmans E.C."/>
            <person name="Dutilh B.E."/>
            <person name="Sinninghe Damste J.S."/>
        </authorList>
    </citation>
    <scope>NUCLEOTIDE SEQUENCE [LARGE SCALE GENOMIC DNA]</scope>
    <source>
        <strain evidence="1">NIOZ-UU17</strain>
    </source>
</reference>
<dbReference type="EMBL" id="JACNIG010000276">
    <property type="protein sequence ID" value="MBC8433170.1"/>
    <property type="molecule type" value="Genomic_DNA"/>
</dbReference>
<gene>
    <name evidence="1" type="ORF">H8D96_14775</name>
</gene>
<evidence type="ECO:0000313" key="2">
    <source>
        <dbReference type="Proteomes" id="UP000605201"/>
    </source>
</evidence>
<evidence type="ECO:0000313" key="1">
    <source>
        <dbReference type="EMBL" id="MBC8433170.1"/>
    </source>
</evidence>
<dbReference type="Pfam" id="PF03646">
    <property type="entry name" value="FlaG"/>
    <property type="match status" value="1"/>
</dbReference>
<dbReference type="Gene3D" id="3.30.160.170">
    <property type="entry name" value="FlaG-like"/>
    <property type="match status" value="1"/>
</dbReference>
<comment type="caution">
    <text evidence="1">The sequence shown here is derived from an EMBL/GenBank/DDBJ whole genome shotgun (WGS) entry which is preliminary data.</text>
</comment>
<organism evidence="1 2">
    <name type="scientific">Candidatus Desulfatibia vada</name>
    <dbReference type="NCBI Taxonomy" id="2841696"/>
    <lineage>
        <taxon>Bacteria</taxon>
        <taxon>Pseudomonadati</taxon>
        <taxon>Thermodesulfobacteriota</taxon>
        <taxon>Desulfobacteria</taxon>
        <taxon>Desulfobacterales</taxon>
        <taxon>Desulfobacterales incertae sedis</taxon>
        <taxon>Candidatus Desulfatibia</taxon>
    </lineage>
</organism>